<evidence type="ECO:0008006" key="10">
    <source>
        <dbReference type="Google" id="ProtNLM"/>
    </source>
</evidence>
<evidence type="ECO:0000256" key="4">
    <source>
        <dbReference type="ARBA" id="ARBA00022989"/>
    </source>
</evidence>
<feature type="transmembrane region" description="Helical" evidence="7">
    <location>
        <begin position="153"/>
        <end position="174"/>
    </location>
</feature>
<dbReference type="EMBL" id="JAPTMY010000018">
    <property type="protein sequence ID" value="MCZ0858201.1"/>
    <property type="molecule type" value="Genomic_DNA"/>
</dbReference>
<reference evidence="8" key="1">
    <citation type="submission" date="2022-10" db="EMBL/GenBank/DDBJ databases">
        <title>Genome sequence of Actinomyces israelii ATCC 10048.</title>
        <authorList>
            <person name="Watt R.M."/>
            <person name="Tong W.M."/>
        </authorList>
    </citation>
    <scope>NUCLEOTIDE SEQUENCE</scope>
    <source>
        <strain evidence="8">ATCC 10048</strain>
    </source>
</reference>
<dbReference type="RefSeq" id="WP_268917642.1">
    <property type="nucleotide sequence ID" value="NZ_CP124548.1"/>
</dbReference>
<comment type="subcellular location">
    <subcellularLocation>
        <location evidence="1">Cell membrane</location>
        <topology evidence="1">Multi-pass membrane protein</topology>
    </subcellularLocation>
</comment>
<keyword evidence="9" id="KW-1185">Reference proteome</keyword>
<feature type="transmembrane region" description="Helical" evidence="7">
    <location>
        <begin position="25"/>
        <end position="46"/>
    </location>
</feature>
<feature type="region of interest" description="Disordered" evidence="6">
    <location>
        <begin position="88"/>
        <end position="109"/>
    </location>
</feature>
<gene>
    <name evidence="8" type="ORF">OHJ16_09115</name>
</gene>
<protein>
    <recommendedName>
        <fullName evidence="10">Polysaccharide biosynthesis protein</fullName>
    </recommendedName>
</protein>
<feature type="transmembrane region" description="Helical" evidence="7">
    <location>
        <begin position="419"/>
        <end position="439"/>
    </location>
</feature>
<evidence type="ECO:0000256" key="7">
    <source>
        <dbReference type="SAM" id="Phobius"/>
    </source>
</evidence>
<feature type="transmembrane region" description="Helical" evidence="7">
    <location>
        <begin position="392"/>
        <end position="413"/>
    </location>
</feature>
<comment type="caution">
    <text evidence="8">The sequence shown here is derived from an EMBL/GenBank/DDBJ whole genome shotgun (WGS) entry which is preliminary data.</text>
</comment>
<evidence type="ECO:0000256" key="6">
    <source>
        <dbReference type="SAM" id="MobiDB-lite"/>
    </source>
</evidence>
<feature type="transmembrane region" description="Helical" evidence="7">
    <location>
        <begin position="58"/>
        <end position="75"/>
    </location>
</feature>
<evidence type="ECO:0000313" key="8">
    <source>
        <dbReference type="EMBL" id="MCZ0858201.1"/>
    </source>
</evidence>
<keyword evidence="2" id="KW-1003">Cell membrane</keyword>
<proteinExistence type="predicted"/>
<organism evidence="8 9">
    <name type="scientific">Actinomyces israelii</name>
    <dbReference type="NCBI Taxonomy" id="1659"/>
    <lineage>
        <taxon>Bacteria</taxon>
        <taxon>Bacillati</taxon>
        <taxon>Actinomycetota</taxon>
        <taxon>Actinomycetes</taxon>
        <taxon>Actinomycetales</taxon>
        <taxon>Actinomycetaceae</taxon>
        <taxon>Actinomyces</taxon>
    </lineage>
</organism>
<evidence type="ECO:0000256" key="5">
    <source>
        <dbReference type="ARBA" id="ARBA00023136"/>
    </source>
</evidence>
<feature type="transmembrane region" description="Helical" evidence="7">
    <location>
        <begin position="361"/>
        <end position="380"/>
    </location>
</feature>
<accession>A0ABT4I8Z9</accession>
<evidence type="ECO:0000256" key="3">
    <source>
        <dbReference type="ARBA" id="ARBA00022692"/>
    </source>
</evidence>
<dbReference type="InterPro" id="IPR050833">
    <property type="entry name" value="Poly_Biosynth_Transport"/>
</dbReference>
<feature type="transmembrane region" description="Helical" evidence="7">
    <location>
        <begin position="118"/>
        <end position="141"/>
    </location>
</feature>
<feature type="transmembrane region" description="Helical" evidence="7">
    <location>
        <begin position="214"/>
        <end position="233"/>
    </location>
</feature>
<feature type="transmembrane region" description="Helical" evidence="7">
    <location>
        <begin position="181"/>
        <end position="208"/>
    </location>
</feature>
<keyword evidence="5 7" id="KW-0472">Membrane</keyword>
<dbReference type="PANTHER" id="PTHR30250">
    <property type="entry name" value="PST FAMILY PREDICTED COLANIC ACID TRANSPORTER"/>
    <property type="match status" value="1"/>
</dbReference>
<dbReference type="PANTHER" id="PTHR30250:SF11">
    <property type="entry name" value="O-ANTIGEN TRANSPORTER-RELATED"/>
    <property type="match status" value="1"/>
</dbReference>
<feature type="compositionally biased region" description="Polar residues" evidence="6">
    <location>
        <begin position="1"/>
        <end position="11"/>
    </location>
</feature>
<sequence>MTVHHGSSGTAEDTESRTRVTAGRATGIMAASITAAASSLLITVVSARTLTVAQNKEFLVFWGFMFGIFGVISGIQTESTRAALAGSKAAVGSPGPAGRPGPAAAPGPAEPARRRARILVTALLLGLVIAALTLLAAPAWVPRLTPSTGPLTAALIAAGVWGYAGQASLSGVLAGTRRWNLYSALMAAEALLRLLLVLLVAVVVSSLIGLEAAAAAPALVWLLFLLIPAARATAGSRADVGAARLTSFSLQAMLSSASWAVLVTGFPTLLEITSPGADAAEVAIVILAVSLTRSPIMIPLQAFQGVLITTIADADPSRRLAGVTRILGILLAGGTALAAAAALAGPWLVRSVYGPHYDPSPWLLGLLTLAAVSMASLVLTGASTIALNNHRAYTLGWVLAALTAVLLLRLLPLSVSPRAVLALGLAPLSGVCVHLRAIAGSSGRR</sequence>
<keyword evidence="3 7" id="KW-0812">Transmembrane</keyword>
<evidence type="ECO:0000256" key="2">
    <source>
        <dbReference type="ARBA" id="ARBA00022475"/>
    </source>
</evidence>
<feature type="region of interest" description="Disordered" evidence="6">
    <location>
        <begin position="1"/>
        <end position="20"/>
    </location>
</feature>
<dbReference type="Proteomes" id="UP001072034">
    <property type="component" value="Unassembled WGS sequence"/>
</dbReference>
<feature type="transmembrane region" description="Helical" evidence="7">
    <location>
        <begin position="326"/>
        <end position="349"/>
    </location>
</feature>
<evidence type="ECO:0000256" key="1">
    <source>
        <dbReference type="ARBA" id="ARBA00004651"/>
    </source>
</evidence>
<evidence type="ECO:0000313" key="9">
    <source>
        <dbReference type="Proteomes" id="UP001072034"/>
    </source>
</evidence>
<name>A0ABT4I8Z9_9ACTO</name>
<keyword evidence="4 7" id="KW-1133">Transmembrane helix</keyword>
<feature type="compositionally biased region" description="Pro residues" evidence="6">
    <location>
        <begin position="97"/>
        <end position="109"/>
    </location>
</feature>